<evidence type="ECO:0000313" key="2">
    <source>
        <dbReference type="Proteomes" id="UP000228635"/>
    </source>
</evidence>
<accession>A0A2M6WI87</accession>
<dbReference type="EMBL" id="PFBA01000019">
    <property type="protein sequence ID" value="PIT92492.1"/>
    <property type="molecule type" value="Genomic_DNA"/>
</dbReference>
<organism evidence="1 2">
    <name type="scientific">Candidatus Harrisonbacteria bacterium CG10_big_fil_rev_8_21_14_0_10_42_17</name>
    <dbReference type="NCBI Taxonomy" id="1974584"/>
    <lineage>
        <taxon>Bacteria</taxon>
        <taxon>Candidatus Harrisoniibacteriota</taxon>
    </lineage>
</organism>
<dbReference type="AlphaFoldDB" id="A0A2M6WI87"/>
<protein>
    <submittedName>
        <fullName evidence="1">Uncharacterized protein</fullName>
    </submittedName>
</protein>
<dbReference type="Proteomes" id="UP000228635">
    <property type="component" value="Unassembled WGS sequence"/>
</dbReference>
<reference evidence="2" key="1">
    <citation type="submission" date="2017-09" db="EMBL/GenBank/DDBJ databases">
        <title>Depth-based differentiation of microbial function through sediment-hosted aquifers and enrichment of novel symbionts in the deep terrestrial subsurface.</title>
        <authorList>
            <person name="Probst A.J."/>
            <person name="Ladd B."/>
            <person name="Jarett J.K."/>
            <person name="Geller-Mcgrath D.E."/>
            <person name="Sieber C.M.K."/>
            <person name="Emerson J.B."/>
            <person name="Anantharaman K."/>
            <person name="Thomas B.C."/>
            <person name="Malmstrom R."/>
            <person name="Stieglmeier M."/>
            <person name="Klingl A."/>
            <person name="Woyke T."/>
            <person name="Ryan C.M."/>
            <person name="Banfield J.F."/>
        </authorList>
    </citation>
    <scope>NUCLEOTIDE SEQUENCE [LARGE SCALE GENOMIC DNA]</scope>
</reference>
<sequence>MTPTALVILALILGLVLFLQNRFSRPHLQWEDVLVALDSGVLIWIESLPADPNLHLPERAHLNNSYADVIYYETLREDGAVAQSVSILIAGRKGRIEMTFVNGELVAVTKNGSRVASSRFEDSLRRRAGRILDIVSEAAGSAGTSSRL</sequence>
<name>A0A2M6WI87_9BACT</name>
<evidence type="ECO:0000313" key="1">
    <source>
        <dbReference type="EMBL" id="PIT92492.1"/>
    </source>
</evidence>
<gene>
    <name evidence="1" type="ORF">COU08_02170</name>
</gene>
<comment type="caution">
    <text evidence="1">The sequence shown here is derived from an EMBL/GenBank/DDBJ whole genome shotgun (WGS) entry which is preliminary data.</text>
</comment>
<proteinExistence type="predicted"/>